<accession>A0A8C6MWR6</accession>
<sequence length="119" mass="13150">ILNNHCANSSLAANTLTHLFIYLFIYFVFETGFLCSSGCPGTHFVDQAGLELRNPPASASQVLGLKACLVVLIEVCKLDHQVRGHDGQRQVNLDFCLSGRQLNFLGFVPASWPRRDNKS</sequence>
<dbReference type="GeneTree" id="ENSGT01090000260611"/>
<evidence type="ECO:0000313" key="2">
    <source>
        <dbReference type="Ensembl" id="ENSMSIP00000018046.1"/>
    </source>
</evidence>
<keyword evidence="1" id="KW-1133">Transmembrane helix</keyword>
<name>A0A8C6MWR6_MUSSI</name>
<dbReference type="AlphaFoldDB" id="A0A8C6MWR6"/>
<proteinExistence type="predicted"/>
<dbReference type="Proteomes" id="UP000694415">
    <property type="component" value="Unplaced"/>
</dbReference>
<organism evidence="2 3">
    <name type="scientific">Mus spicilegus</name>
    <name type="common">Mound-building mouse</name>
    <dbReference type="NCBI Taxonomy" id="10103"/>
    <lineage>
        <taxon>Eukaryota</taxon>
        <taxon>Metazoa</taxon>
        <taxon>Chordata</taxon>
        <taxon>Craniata</taxon>
        <taxon>Vertebrata</taxon>
        <taxon>Euteleostomi</taxon>
        <taxon>Mammalia</taxon>
        <taxon>Eutheria</taxon>
        <taxon>Euarchontoglires</taxon>
        <taxon>Glires</taxon>
        <taxon>Rodentia</taxon>
        <taxon>Myomorpha</taxon>
        <taxon>Muroidea</taxon>
        <taxon>Muridae</taxon>
        <taxon>Murinae</taxon>
        <taxon>Mus</taxon>
        <taxon>Mus</taxon>
    </lineage>
</organism>
<keyword evidence="1" id="KW-0472">Membrane</keyword>
<reference evidence="2" key="2">
    <citation type="submission" date="2025-09" db="UniProtKB">
        <authorList>
            <consortium name="Ensembl"/>
        </authorList>
    </citation>
    <scope>IDENTIFICATION</scope>
</reference>
<keyword evidence="3" id="KW-1185">Reference proteome</keyword>
<evidence type="ECO:0000256" key="1">
    <source>
        <dbReference type="SAM" id="Phobius"/>
    </source>
</evidence>
<feature type="transmembrane region" description="Helical" evidence="1">
    <location>
        <begin position="12"/>
        <end position="29"/>
    </location>
</feature>
<dbReference type="Ensembl" id="ENSMSIT00000022817.1">
    <property type="protein sequence ID" value="ENSMSIP00000018046.1"/>
    <property type="gene ID" value="ENSMSIG00000015387.1"/>
</dbReference>
<reference evidence="2" key="1">
    <citation type="submission" date="2025-08" db="UniProtKB">
        <authorList>
            <consortium name="Ensembl"/>
        </authorList>
    </citation>
    <scope>IDENTIFICATION</scope>
</reference>
<protein>
    <submittedName>
        <fullName evidence="2">Uncharacterized protein</fullName>
    </submittedName>
</protein>
<evidence type="ECO:0000313" key="3">
    <source>
        <dbReference type="Proteomes" id="UP000694415"/>
    </source>
</evidence>
<keyword evidence="1" id="KW-0812">Transmembrane</keyword>